<evidence type="ECO:0000256" key="1">
    <source>
        <dbReference type="ARBA" id="ARBA00001973"/>
    </source>
</evidence>
<evidence type="ECO:0000256" key="10">
    <source>
        <dbReference type="ARBA" id="ARBA00048881"/>
    </source>
</evidence>
<evidence type="ECO:0000256" key="9">
    <source>
        <dbReference type="ARBA" id="ARBA00048233"/>
    </source>
</evidence>
<dbReference type="Pfam" id="PF18132">
    <property type="entry name" value="Tyrosinase_C"/>
    <property type="match status" value="1"/>
</dbReference>
<keyword evidence="13" id="KW-1185">Reference proteome</keyword>
<dbReference type="EMBL" id="BSYB01000017">
    <property type="protein sequence ID" value="GMG46011.1"/>
    <property type="molecule type" value="Genomic_DNA"/>
</dbReference>
<accession>A0ABQ6KR58</accession>
<dbReference type="SMART" id="SM01168">
    <property type="entry name" value="DUF1907"/>
    <property type="match status" value="1"/>
</dbReference>
<comment type="catalytic activity">
    <reaction evidence="10">
        <text>L-tyrosine + O2 = L-dopaquinone + H2O</text>
        <dbReference type="Rhea" id="RHEA:18117"/>
        <dbReference type="ChEBI" id="CHEBI:15377"/>
        <dbReference type="ChEBI" id="CHEBI:15379"/>
        <dbReference type="ChEBI" id="CHEBI:57924"/>
        <dbReference type="ChEBI" id="CHEBI:58315"/>
        <dbReference type="EC" id="1.14.18.1"/>
    </reaction>
</comment>
<evidence type="ECO:0000313" key="13">
    <source>
        <dbReference type="Proteomes" id="UP001165189"/>
    </source>
</evidence>
<dbReference type="Proteomes" id="UP001165189">
    <property type="component" value="Unassembled WGS sequence"/>
</dbReference>
<dbReference type="PANTHER" id="PTHR11474">
    <property type="entry name" value="TYROSINASE FAMILY MEMBER"/>
    <property type="match status" value="1"/>
</dbReference>
<evidence type="ECO:0000256" key="8">
    <source>
        <dbReference type="ARBA" id="ARBA00023101"/>
    </source>
</evidence>
<organism evidence="12 13">
    <name type="scientific">Aspergillus oryzae var. brunneus</name>
    <dbReference type="NCBI Taxonomy" id="332754"/>
    <lineage>
        <taxon>Eukaryota</taxon>
        <taxon>Fungi</taxon>
        <taxon>Dikarya</taxon>
        <taxon>Ascomycota</taxon>
        <taxon>Pezizomycotina</taxon>
        <taxon>Eurotiomycetes</taxon>
        <taxon>Eurotiomycetidae</taxon>
        <taxon>Eurotiales</taxon>
        <taxon>Aspergillaceae</taxon>
        <taxon>Aspergillus</taxon>
        <taxon>Aspergillus subgen. Circumdati</taxon>
    </lineage>
</organism>
<evidence type="ECO:0000313" key="12">
    <source>
        <dbReference type="EMBL" id="GMG46011.1"/>
    </source>
</evidence>
<dbReference type="Pfam" id="PF00264">
    <property type="entry name" value="Tyrosinase"/>
    <property type="match status" value="1"/>
</dbReference>
<dbReference type="InterPro" id="IPR015021">
    <property type="entry name" value="C11orf54_DUF1907"/>
</dbReference>
<keyword evidence="4" id="KW-0479">Metal-binding</keyword>
<sequence length="534" mass="61651">MPYLITGIPKDPKHPLPIRKDIDDWYLEQTSAGSNRIQLTLFVEALTVIQNRPLNDQLSYFRLAGIHGAPWTEWDGVPGGQKDSKGNPTGFCQVIYEAMLDFIKQNVPQNGKADWENEAKQWRLPYWDFARFARHGHDNTQGDELRLPILVTMPMVKVLVPGQPGKQLSKPNPLYRFQMQTLMGTLERPYAITSQKTEEHGWSFDLPVGFTFPYSLVLILTLVSVRQMPVHHQHPWYQNLDGWASVPTLQDMTFRLLTTGGLNWGEFSSTRYDDKKEEAQPKNNEQAPKNWMNLEAIHNNVHVRFMFSRPGRHDLKLWGAGHMSSVPVAAFDPIFWLHHWLTAIWQTVNSGSWFNDDKSKVSKDDDLRPFHRFCEKTRKVVFFRSDDVKDWRSLNYDYAITKDASRIRKEISDLYGQRTKEVYKDFGEEDYILSIRYALGGKPFQINIFFGDVDGKDFYDARSQNFVGSVFNFSGSLEDSNCDKCAQQEQEGVLSVSQLPARLAVHYYKKQNKGEVPTPRYVVVNSQGKVSVPW</sequence>
<gene>
    <name evidence="12" type="ORF">Aory05_000486600</name>
</gene>
<dbReference type="EC" id="1.14.18.1" evidence="3"/>
<comment type="caution">
    <text evidence="12">The sequence shown here is derived from an EMBL/GenBank/DDBJ whole genome shotgun (WGS) entry which is preliminary data.</text>
</comment>
<keyword evidence="6" id="KW-0186">Copper</keyword>
<dbReference type="InterPro" id="IPR050316">
    <property type="entry name" value="Tyrosinase/Hemocyanin"/>
</dbReference>
<dbReference type="InterPro" id="IPR002227">
    <property type="entry name" value="Tyrosinase_Cu-bd"/>
</dbReference>
<comment type="catalytic activity">
    <reaction evidence="9">
        <text>2 L-dopa + O2 = 2 L-dopaquinone + 2 H2O</text>
        <dbReference type="Rhea" id="RHEA:34287"/>
        <dbReference type="ChEBI" id="CHEBI:15377"/>
        <dbReference type="ChEBI" id="CHEBI:15379"/>
        <dbReference type="ChEBI" id="CHEBI:57504"/>
        <dbReference type="ChEBI" id="CHEBI:57924"/>
        <dbReference type="EC" id="1.14.18.1"/>
    </reaction>
</comment>
<evidence type="ECO:0000256" key="7">
    <source>
        <dbReference type="ARBA" id="ARBA00023033"/>
    </source>
</evidence>
<keyword evidence="7" id="KW-0503">Monooxygenase</keyword>
<dbReference type="InterPro" id="IPR008922">
    <property type="entry name" value="Di-copper_centre_dom_sf"/>
</dbReference>
<name>A0ABQ6KR58_ASPOZ</name>
<dbReference type="InterPro" id="IPR041640">
    <property type="entry name" value="Tyrosinase_C"/>
</dbReference>
<comment type="cofactor">
    <cofactor evidence="1">
        <name>Cu(2+)</name>
        <dbReference type="ChEBI" id="CHEBI:29036"/>
    </cofactor>
</comment>
<proteinExistence type="inferred from homology"/>
<dbReference type="SUPFAM" id="SSF48056">
    <property type="entry name" value="Di-copper centre-containing domain"/>
    <property type="match status" value="1"/>
</dbReference>
<dbReference type="Gene3D" id="2.60.310.20">
    <property type="match status" value="1"/>
</dbReference>
<protein>
    <recommendedName>
        <fullName evidence="3">tyrosinase</fullName>
        <ecNumber evidence="3">1.14.18.1</ecNumber>
    </recommendedName>
</protein>
<evidence type="ECO:0000259" key="11">
    <source>
        <dbReference type="SMART" id="SM01168"/>
    </source>
</evidence>
<reference evidence="12" key="1">
    <citation type="submission" date="2023-04" db="EMBL/GenBank/DDBJ databases">
        <title>Aspergillus oryzae var. brunneus NBRC 4377.</title>
        <authorList>
            <person name="Ichikawa N."/>
            <person name="Sato H."/>
            <person name="Tonouchi N."/>
        </authorList>
    </citation>
    <scope>NUCLEOTIDE SEQUENCE</scope>
    <source>
        <strain evidence="12">NBRC 4377</strain>
    </source>
</reference>
<evidence type="ECO:0000256" key="6">
    <source>
        <dbReference type="ARBA" id="ARBA00023008"/>
    </source>
</evidence>
<evidence type="ECO:0000256" key="3">
    <source>
        <dbReference type="ARBA" id="ARBA00011906"/>
    </source>
</evidence>
<evidence type="ECO:0000256" key="2">
    <source>
        <dbReference type="ARBA" id="ARBA00009928"/>
    </source>
</evidence>
<dbReference type="PANTHER" id="PTHR11474:SF76">
    <property type="entry name" value="SHKT DOMAIN-CONTAINING PROTEIN"/>
    <property type="match status" value="1"/>
</dbReference>
<keyword evidence="8" id="KW-0470">Melanin biosynthesis</keyword>
<keyword evidence="5" id="KW-0560">Oxidoreductase</keyword>
<comment type="similarity">
    <text evidence="2">Belongs to the tyrosinase family.</text>
</comment>
<dbReference type="Gene3D" id="1.10.1280.10">
    <property type="entry name" value="Di-copper center containing domain from catechol oxidase"/>
    <property type="match status" value="1"/>
</dbReference>
<evidence type="ECO:0000256" key="4">
    <source>
        <dbReference type="ARBA" id="ARBA00022723"/>
    </source>
</evidence>
<feature type="domain" description="DUF1907" evidence="11">
    <location>
        <begin position="406"/>
        <end position="533"/>
    </location>
</feature>
<evidence type="ECO:0000256" key="5">
    <source>
        <dbReference type="ARBA" id="ARBA00023002"/>
    </source>
</evidence>